<evidence type="ECO:0000256" key="3">
    <source>
        <dbReference type="ARBA" id="ARBA00022490"/>
    </source>
</evidence>
<keyword evidence="7" id="KW-0648">Protein biosynthesis</keyword>
<dbReference type="SUPFAM" id="SSF55681">
    <property type="entry name" value="Class II aaRS and biotin synthetases"/>
    <property type="match status" value="1"/>
</dbReference>
<dbReference type="PANTHER" id="PTHR10745:SF0">
    <property type="entry name" value="GLYCINE--TRNA LIGASE"/>
    <property type="match status" value="1"/>
</dbReference>
<dbReference type="InterPro" id="IPR002315">
    <property type="entry name" value="tRNA-synt_gly"/>
</dbReference>
<dbReference type="FunFam" id="3.30.40.230:FF:000005">
    <property type="entry name" value="Glycine--tRNA ligase"/>
    <property type="match status" value="1"/>
</dbReference>
<dbReference type="InterPro" id="IPR036621">
    <property type="entry name" value="Anticodon-bd_dom_sf"/>
</dbReference>
<dbReference type="GO" id="GO:0005737">
    <property type="term" value="C:cytoplasm"/>
    <property type="evidence" value="ECO:0007669"/>
    <property type="project" value="InterPro"/>
</dbReference>
<dbReference type="PRINTS" id="PR01043">
    <property type="entry name" value="TRNASYNTHGLY"/>
</dbReference>
<keyword evidence="6" id="KW-0067">ATP-binding</keyword>
<dbReference type="GO" id="GO:0005524">
    <property type="term" value="F:ATP binding"/>
    <property type="evidence" value="ECO:0007669"/>
    <property type="project" value="UniProtKB-KW"/>
</dbReference>
<evidence type="ECO:0000256" key="4">
    <source>
        <dbReference type="ARBA" id="ARBA00022598"/>
    </source>
</evidence>
<proteinExistence type="inferred from homology"/>
<keyword evidence="5" id="KW-0547">Nucleotide-binding</keyword>
<dbReference type="SUPFAM" id="SSF52954">
    <property type="entry name" value="Class II aaRS ABD-related"/>
    <property type="match status" value="1"/>
</dbReference>
<comment type="similarity">
    <text evidence="1">Belongs to the class-II aminoacyl-tRNA synthetase family.</text>
</comment>
<dbReference type="InterPro" id="IPR006195">
    <property type="entry name" value="aa-tRNA-synth_II"/>
</dbReference>
<sequence length="591" mass="67798">MDIEKFMELMSENGFFYPSFEIYRSKAEVGGFYDYGPLGVEFKRNVIEKWRRVFIYPYQDLIVEIETPIVMPRIVFEASGHLEHFTDSIVECTKCGRRFRADHLIEEELGKRGISVKTEGLSLEELDELIKKYNIKCPACNGELGNVKPFNLLFQTTIGPYSDNIGYLRPETAQGMFVSFPRVFNLVGRKLPFGIAQIGKVGRNEISPRQGLIRLREFTQMEIEFFFDPENAKCPYLDELDVKLRIIPEKDVAAGVKEPREFRPREVVESGIVPNEWMALFMGLATIYMNELGIPLDHQYFLAKLPEERAHYSAASFDQMVYSERFGWVEVSGHAYRTDYDLSRHAKYSGYDMSVDRRLAIPKETVEARVYPNPQRIREVFGNEMSRVMQALGKADPNWLINELNSRGKAVIDGYTITSDMVFIKEEKRKVHVERFIPHDIEPSFGVDRIIYVALEHAYTEINGKPLLKLPPDLAPIKVAVLPIIRKQEYVSIGRSIYRELSMFGIRAIYDDDGAIGSRYAKYDSIGVPFAITIDDKTPVDNTVTIRDRDTRAQVRVGANGVIRVMEEAISKKLSVNDIARLMGLQVIVRE</sequence>
<dbReference type="PROSITE" id="PS50862">
    <property type="entry name" value="AA_TRNA_LIGASE_II"/>
    <property type="match status" value="1"/>
</dbReference>
<name>A0A830E699_9CREN</name>
<dbReference type="GO" id="GO:0006426">
    <property type="term" value="P:glycyl-tRNA aminoacylation"/>
    <property type="evidence" value="ECO:0007669"/>
    <property type="project" value="InterPro"/>
</dbReference>
<evidence type="ECO:0000256" key="9">
    <source>
        <dbReference type="ARBA" id="ARBA00030057"/>
    </source>
</evidence>
<dbReference type="Gene3D" id="3.30.40.230">
    <property type="match status" value="1"/>
</dbReference>
<dbReference type="RefSeq" id="WP_188602838.1">
    <property type="nucleotide sequence ID" value="NZ_AP026830.1"/>
</dbReference>
<dbReference type="InterPro" id="IPR004154">
    <property type="entry name" value="Anticodon-bd"/>
</dbReference>
<evidence type="ECO:0000313" key="14">
    <source>
        <dbReference type="Proteomes" id="UP001060771"/>
    </source>
</evidence>
<keyword evidence="8" id="KW-0030">Aminoacyl-tRNA synthetase</keyword>
<reference evidence="12" key="2">
    <citation type="submission" date="2020-09" db="EMBL/GenBank/DDBJ databases">
        <authorList>
            <person name="Sun Q."/>
            <person name="Ohkuma M."/>
        </authorList>
    </citation>
    <scope>NUCLEOTIDE SEQUENCE</scope>
    <source>
        <strain evidence="12">JCM 11219</strain>
    </source>
</reference>
<dbReference type="EC" id="6.1.1.14" evidence="2"/>
<gene>
    <name evidence="12" type="ORF">GCM10007112_08750</name>
    <name evidence="11" type="ORF">Vsou_06590</name>
</gene>
<dbReference type="OrthoDB" id="6113at2157"/>
<dbReference type="AlphaFoldDB" id="A0A830E699"/>
<protein>
    <recommendedName>
        <fullName evidence="2">glycine--tRNA ligase</fullName>
        <ecNumber evidence="2">6.1.1.14</ecNumber>
    </recommendedName>
    <alternativeName>
        <fullName evidence="9">Diadenosine tetraphosphate synthetase</fullName>
    </alternativeName>
</protein>
<dbReference type="EMBL" id="BMNM01000002">
    <property type="protein sequence ID" value="GGI74216.1"/>
    <property type="molecule type" value="Genomic_DNA"/>
</dbReference>
<evidence type="ECO:0000256" key="6">
    <source>
        <dbReference type="ARBA" id="ARBA00022840"/>
    </source>
</evidence>
<dbReference type="Pfam" id="PF03129">
    <property type="entry name" value="HGTP_anticodon"/>
    <property type="match status" value="1"/>
</dbReference>
<dbReference type="PANTHER" id="PTHR10745">
    <property type="entry name" value="GLYCYL-TRNA SYNTHETASE/DNA POLYMERASE SUBUNIT GAMMA-2"/>
    <property type="match status" value="1"/>
</dbReference>
<keyword evidence="4 12" id="KW-0436">Ligase</keyword>
<evidence type="ECO:0000313" key="11">
    <source>
        <dbReference type="EMBL" id="BDR91566.1"/>
    </source>
</evidence>
<dbReference type="InterPro" id="IPR045864">
    <property type="entry name" value="aa-tRNA-synth_II/BPL/LPL"/>
</dbReference>
<feature type="domain" description="Aminoacyl-transfer RNA synthetases class-II family profile" evidence="10">
    <location>
        <begin position="2"/>
        <end position="483"/>
    </location>
</feature>
<evidence type="ECO:0000313" key="12">
    <source>
        <dbReference type="EMBL" id="GGI74216.1"/>
    </source>
</evidence>
<evidence type="ECO:0000256" key="5">
    <source>
        <dbReference type="ARBA" id="ARBA00022741"/>
    </source>
</evidence>
<evidence type="ECO:0000313" key="13">
    <source>
        <dbReference type="Proteomes" id="UP000657075"/>
    </source>
</evidence>
<reference evidence="12" key="1">
    <citation type="journal article" date="2014" name="Int. J. Syst. Evol. Microbiol.">
        <title>Complete genome sequence of Corynebacterium casei LMG S-19264T (=DSM 44701T), isolated from a smear-ripened cheese.</title>
        <authorList>
            <consortium name="US DOE Joint Genome Institute (JGI-PGF)"/>
            <person name="Walter F."/>
            <person name="Albersmeier A."/>
            <person name="Kalinowski J."/>
            <person name="Ruckert C."/>
        </authorList>
    </citation>
    <scope>NUCLEOTIDE SEQUENCE</scope>
    <source>
        <strain evidence="12">JCM 11219</strain>
    </source>
</reference>
<evidence type="ECO:0000259" key="10">
    <source>
        <dbReference type="PROSITE" id="PS50862"/>
    </source>
</evidence>
<accession>A0A830E699</accession>
<dbReference type="Proteomes" id="UP001060771">
    <property type="component" value="Chromosome"/>
</dbReference>
<dbReference type="NCBIfam" id="TIGR00389">
    <property type="entry name" value="glyS_dimeric"/>
    <property type="match status" value="1"/>
</dbReference>
<reference evidence="11" key="4">
    <citation type="journal article" date="2023" name="Microbiol. Resour. Announc.">
        <title>Complete Genome Sequence of Vulcanisaeta souniana Strain IC-059, a Hyperthermophilic Archaeon Isolated from Hot Spring Water in Japan.</title>
        <authorList>
            <person name="Kato S."/>
            <person name="Itoh T."/>
            <person name="Wu L."/>
            <person name="Ma J."/>
            <person name="Ohkuma M."/>
        </authorList>
    </citation>
    <scope>NUCLEOTIDE SEQUENCE</scope>
    <source>
        <strain evidence="11">JCM 11219</strain>
    </source>
</reference>
<dbReference type="Gene3D" id="3.30.930.10">
    <property type="entry name" value="Bira Bifunctional Protein, Domain 2"/>
    <property type="match status" value="1"/>
</dbReference>
<reference evidence="14" key="3">
    <citation type="submission" date="2022-09" db="EMBL/GenBank/DDBJ databases">
        <title>Complete genome sequence of Vulcanisaeta souniana.</title>
        <authorList>
            <person name="Kato S."/>
            <person name="Itoh T."/>
            <person name="Ohkuma M."/>
        </authorList>
    </citation>
    <scope>NUCLEOTIDE SEQUENCE [LARGE SCALE GENOMIC DNA]</scope>
    <source>
        <strain evidence="14">JCM 11219</strain>
    </source>
</reference>
<dbReference type="Gene3D" id="3.40.50.800">
    <property type="entry name" value="Anticodon-binding domain"/>
    <property type="match status" value="1"/>
</dbReference>
<evidence type="ECO:0000256" key="2">
    <source>
        <dbReference type="ARBA" id="ARBA00012829"/>
    </source>
</evidence>
<dbReference type="InterPro" id="IPR033731">
    <property type="entry name" value="GlyRS-like_core"/>
</dbReference>
<keyword evidence="3" id="KW-0963">Cytoplasm</keyword>
<evidence type="ECO:0000256" key="7">
    <source>
        <dbReference type="ARBA" id="ARBA00022917"/>
    </source>
</evidence>
<organism evidence="12 13">
    <name type="scientific">Vulcanisaeta souniana JCM 11219</name>
    <dbReference type="NCBI Taxonomy" id="1293586"/>
    <lineage>
        <taxon>Archaea</taxon>
        <taxon>Thermoproteota</taxon>
        <taxon>Thermoprotei</taxon>
        <taxon>Thermoproteales</taxon>
        <taxon>Thermoproteaceae</taxon>
        <taxon>Vulcanisaeta</taxon>
    </lineage>
</organism>
<keyword evidence="14" id="KW-1185">Reference proteome</keyword>
<dbReference type="CDD" id="cd00774">
    <property type="entry name" value="GlyRS-like_core"/>
    <property type="match status" value="1"/>
</dbReference>
<dbReference type="InterPro" id="IPR027031">
    <property type="entry name" value="Gly-tRNA_synthase/POLG2"/>
</dbReference>
<dbReference type="EMBL" id="AP026830">
    <property type="protein sequence ID" value="BDR91566.1"/>
    <property type="molecule type" value="Genomic_DNA"/>
</dbReference>
<dbReference type="NCBIfam" id="NF003211">
    <property type="entry name" value="PRK04173.1"/>
    <property type="match status" value="1"/>
</dbReference>
<dbReference type="GeneID" id="76206214"/>
<evidence type="ECO:0000256" key="8">
    <source>
        <dbReference type="ARBA" id="ARBA00023146"/>
    </source>
</evidence>
<dbReference type="Proteomes" id="UP000657075">
    <property type="component" value="Unassembled WGS sequence"/>
</dbReference>
<dbReference type="GO" id="GO:0004820">
    <property type="term" value="F:glycine-tRNA ligase activity"/>
    <property type="evidence" value="ECO:0007669"/>
    <property type="project" value="UniProtKB-EC"/>
</dbReference>
<evidence type="ECO:0000256" key="1">
    <source>
        <dbReference type="ARBA" id="ARBA00008226"/>
    </source>
</evidence>